<evidence type="ECO:0000256" key="1">
    <source>
        <dbReference type="ARBA" id="ARBA00022723"/>
    </source>
</evidence>
<dbReference type="InterPro" id="IPR001876">
    <property type="entry name" value="Znf_RanBP2"/>
</dbReference>
<organism evidence="5 6">
    <name type="scientific">Geopseudomonas aromaticivorans</name>
    <dbReference type="NCBI Taxonomy" id="2849492"/>
    <lineage>
        <taxon>Bacteria</taxon>
        <taxon>Pseudomonadati</taxon>
        <taxon>Pseudomonadota</taxon>
        <taxon>Gammaproteobacteria</taxon>
        <taxon>Pseudomonadales</taxon>
        <taxon>Pseudomonadaceae</taxon>
        <taxon>Geopseudomonas</taxon>
    </lineage>
</organism>
<proteinExistence type="predicted"/>
<keyword evidence="2" id="KW-0863">Zinc-finger</keyword>
<dbReference type="Proteomes" id="UP000813068">
    <property type="component" value="Unassembled WGS sequence"/>
</dbReference>
<sequence>MPTNRWTCAACSESNESSALLCARCECPSNANATEVEAHRALFTSTQGKKYKFLKCDCEKYEVGETRNSGGILSSVFEVETEKFSFISCSHCGHTEFYRCERSALRALYDLGF</sequence>
<keyword evidence="1" id="KW-0479">Metal-binding</keyword>
<evidence type="ECO:0000313" key="6">
    <source>
        <dbReference type="Proteomes" id="UP000813068"/>
    </source>
</evidence>
<keyword evidence="6" id="KW-1185">Reference proteome</keyword>
<dbReference type="InterPro" id="IPR018652">
    <property type="entry name" value="DUF2082_NA-bd_Znr"/>
</dbReference>
<protein>
    <submittedName>
        <fullName evidence="5">Zinc ribbon domain-containing protein</fullName>
    </submittedName>
</protein>
<dbReference type="PROSITE" id="PS50199">
    <property type="entry name" value="ZF_RANBP2_2"/>
    <property type="match status" value="1"/>
</dbReference>
<dbReference type="Pfam" id="PF09855">
    <property type="entry name" value="Zn_ribbon_13"/>
    <property type="match status" value="1"/>
</dbReference>
<reference evidence="5 6" key="1">
    <citation type="submission" date="2021-06" db="EMBL/GenBank/DDBJ databases">
        <title>Differences between aerobic and microaerobic xylene degrading microbial communities.</title>
        <authorList>
            <person name="Banerjee S."/>
            <person name="Tancsics A."/>
        </authorList>
    </citation>
    <scope>NUCLEOTIDE SEQUENCE [LARGE SCALE GENOMIC DNA]</scope>
    <source>
        <strain evidence="5 6">MAP12</strain>
    </source>
</reference>
<comment type="caution">
    <text evidence="5">The sequence shown here is derived from an EMBL/GenBank/DDBJ whole genome shotgun (WGS) entry which is preliminary data.</text>
</comment>
<gene>
    <name evidence="5" type="ORF">KRX52_13215</name>
</gene>
<dbReference type="EMBL" id="JAHRGL010000039">
    <property type="protein sequence ID" value="MBV2133737.1"/>
    <property type="molecule type" value="Genomic_DNA"/>
</dbReference>
<dbReference type="PROSITE" id="PS01358">
    <property type="entry name" value="ZF_RANBP2_1"/>
    <property type="match status" value="1"/>
</dbReference>
<feature type="domain" description="RanBP2-type" evidence="4">
    <location>
        <begin position="2"/>
        <end position="31"/>
    </location>
</feature>
<accession>A0ABS6MY36</accession>
<evidence type="ECO:0000313" key="5">
    <source>
        <dbReference type="EMBL" id="MBV2133737.1"/>
    </source>
</evidence>
<evidence type="ECO:0000256" key="3">
    <source>
        <dbReference type="ARBA" id="ARBA00022833"/>
    </source>
</evidence>
<dbReference type="RefSeq" id="WP_217682190.1">
    <property type="nucleotide sequence ID" value="NZ_JAHRGL010000039.1"/>
</dbReference>
<name>A0ABS6MY36_9GAMM</name>
<evidence type="ECO:0000256" key="2">
    <source>
        <dbReference type="ARBA" id="ARBA00022771"/>
    </source>
</evidence>
<evidence type="ECO:0000259" key="4">
    <source>
        <dbReference type="PROSITE" id="PS50199"/>
    </source>
</evidence>
<keyword evidence="3" id="KW-0862">Zinc</keyword>